<dbReference type="EMBL" id="FNFP01000003">
    <property type="protein sequence ID" value="SDK69588.1"/>
    <property type="molecule type" value="Genomic_DNA"/>
</dbReference>
<dbReference type="PANTHER" id="PTHR31157:SF1">
    <property type="entry name" value="SCP DOMAIN-CONTAINING PROTEIN"/>
    <property type="match status" value="1"/>
</dbReference>
<reference evidence="3 4" key="1">
    <citation type="submission" date="2016-10" db="EMBL/GenBank/DDBJ databases">
        <authorList>
            <person name="de Groot N.N."/>
        </authorList>
    </citation>
    <scope>NUCLEOTIDE SEQUENCE [LARGE SCALE GENOMIC DNA]</scope>
    <source>
        <strain evidence="3 4">DSM 18346</strain>
    </source>
</reference>
<dbReference type="Pfam" id="PF00188">
    <property type="entry name" value="CAP"/>
    <property type="match status" value="1"/>
</dbReference>
<dbReference type="Gene3D" id="3.40.33.10">
    <property type="entry name" value="CAP"/>
    <property type="match status" value="1"/>
</dbReference>
<dbReference type="InterPro" id="IPR029410">
    <property type="entry name" value="CAP_assoc"/>
</dbReference>
<evidence type="ECO:0000259" key="2">
    <source>
        <dbReference type="Pfam" id="PF14504"/>
    </source>
</evidence>
<dbReference type="RefSeq" id="WP_090553369.1">
    <property type="nucleotide sequence ID" value="NZ_FNFP01000003.1"/>
</dbReference>
<dbReference type="OrthoDB" id="9783944at2"/>
<feature type="domain" description="SCP" evidence="1">
    <location>
        <begin position="263"/>
        <end position="377"/>
    </location>
</feature>
<feature type="domain" description="CAP-associated" evidence="2">
    <location>
        <begin position="109"/>
        <end position="244"/>
    </location>
</feature>
<name>A0A1G9E0H8_9FIRM</name>
<dbReference type="AlphaFoldDB" id="A0A1G9E0H8"/>
<dbReference type="SUPFAM" id="SSF55797">
    <property type="entry name" value="PR-1-like"/>
    <property type="match status" value="1"/>
</dbReference>
<protein>
    <submittedName>
        <fullName evidence="3">Cysteine-rich secretory protein family protein</fullName>
    </submittedName>
</protein>
<dbReference type="InterPro" id="IPR014044">
    <property type="entry name" value="CAP_dom"/>
</dbReference>
<keyword evidence="4" id="KW-1185">Reference proteome</keyword>
<dbReference type="PANTHER" id="PTHR31157">
    <property type="entry name" value="SCP DOMAIN-CONTAINING PROTEIN"/>
    <property type="match status" value="1"/>
</dbReference>
<proteinExistence type="predicted"/>
<dbReference type="Pfam" id="PF14504">
    <property type="entry name" value="CAP_assoc_N"/>
    <property type="match status" value="1"/>
</dbReference>
<evidence type="ECO:0000259" key="1">
    <source>
        <dbReference type="Pfam" id="PF00188"/>
    </source>
</evidence>
<evidence type="ECO:0000313" key="4">
    <source>
        <dbReference type="Proteomes" id="UP000198718"/>
    </source>
</evidence>
<accession>A0A1G9E0H8</accession>
<gene>
    <name evidence="3" type="ORF">SAMN05660472_01794</name>
</gene>
<sequence length="381" mass="44091">MRSFKRVMMLILILWLITMYRNTSLINTTIQREGLKGNISGEKISYIYNNSIEAMAQKTAILNNIDLNWRTIIANFIININDFIGKKDNNSSVVQSYTEKEFVVLDIEIGDSVEKVIELFGQPNRKDLSKYGFDWYIYNEDYSKYIQIGIKDEKVVGVYTNSPAWQSRRGIQVGSNKEVVNNLLGEPLEYLIKGNTFYYLSNPEESDTYLVDNYYATIFYDLHNEYRVTAIQLIDKNIEKGLQGFYGEPSEELRESFERQVFDLTNATRVRFGKPPLQWEDTARIAARGHSKDMAKRNFFSHDNPDGKGPSDRIEAQGIYWQRSGENIAAGQTCAIFAHENWMNSIGHRESILGDFKRLGVGVYFGGEYTIYYTQNFYTPR</sequence>
<dbReference type="STRING" id="393762.SAMN05660472_01794"/>
<dbReference type="InterPro" id="IPR035940">
    <property type="entry name" value="CAP_sf"/>
</dbReference>
<dbReference type="Proteomes" id="UP000198718">
    <property type="component" value="Unassembled WGS sequence"/>
</dbReference>
<evidence type="ECO:0000313" key="3">
    <source>
        <dbReference type="EMBL" id="SDK69588.1"/>
    </source>
</evidence>
<organism evidence="3 4">
    <name type="scientific">Natronincola ferrireducens</name>
    <dbReference type="NCBI Taxonomy" id="393762"/>
    <lineage>
        <taxon>Bacteria</taxon>
        <taxon>Bacillati</taxon>
        <taxon>Bacillota</taxon>
        <taxon>Clostridia</taxon>
        <taxon>Peptostreptococcales</taxon>
        <taxon>Natronincolaceae</taxon>
        <taxon>Natronincola</taxon>
    </lineage>
</organism>
<dbReference type="CDD" id="cd05379">
    <property type="entry name" value="CAP_bacterial"/>
    <property type="match status" value="1"/>
</dbReference>